<dbReference type="PANTHER" id="PTHR23240:SF6">
    <property type="entry name" value="DNA CROSS-LINK REPAIR 1A PROTEIN"/>
    <property type="match status" value="1"/>
</dbReference>
<evidence type="ECO:0000256" key="6">
    <source>
        <dbReference type="ARBA" id="ARBA00069609"/>
    </source>
</evidence>
<feature type="region of interest" description="Disordered" evidence="8">
    <location>
        <begin position="228"/>
        <end position="247"/>
    </location>
</feature>
<dbReference type="Proteomes" id="UP000318571">
    <property type="component" value="Chromosome 9"/>
</dbReference>
<evidence type="ECO:0000259" key="9">
    <source>
        <dbReference type="Pfam" id="PF07522"/>
    </source>
</evidence>
<evidence type="ECO:0000256" key="8">
    <source>
        <dbReference type="SAM" id="MobiDB-lite"/>
    </source>
</evidence>
<dbReference type="InterPro" id="IPR011084">
    <property type="entry name" value="DRMBL"/>
</dbReference>
<keyword evidence="4" id="KW-0234">DNA repair</keyword>
<evidence type="ECO:0000256" key="7">
    <source>
        <dbReference type="ARBA" id="ARBA00078423"/>
    </source>
</evidence>
<comment type="similarity">
    <text evidence="2">Belongs to the DNA repair metallo-beta-lactamase (DRMBL) family.</text>
</comment>
<feature type="compositionally biased region" description="Basic and acidic residues" evidence="8">
    <location>
        <begin position="21"/>
        <end position="30"/>
    </location>
</feature>
<name>A0A553NY34_TIGCA</name>
<proteinExistence type="inferred from homology"/>
<dbReference type="PANTHER" id="PTHR23240">
    <property type="entry name" value="DNA CROSS-LINK REPAIR PROTEIN PSO2/SNM1-RELATED"/>
    <property type="match status" value="1"/>
</dbReference>
<organism evidence="10 11">
    <name type="scientific">Tigriopus californicus</name>
    <name type="common">Marine copepod</name>
    <dbReference type="NCBI Taxonomy" id="6832"/>
    <lineage>
        <taxon>Eukaryota</taxon>
        <taxon>Metazoa</taxon>
        <taxon>Ecdysozoa</taxon>
        <taxon>Arthropoda</taxon>
        <taxon>Crustacea</taxon>
        <taxon>Multicrustacea</taxon>
        <taxon>Hexanauplia</taxon>
        <taxon>Copepoda</taxon>
        <taxon>Harpacticoida</taxon>
        <taxon>Harpacticidae</taxon>
        <taxon>Tigriopus</taxon>
    </lineage>
</organism>
<dbReference type="InterPro" id="IPR036866">
    <property type="entry name" value="RibonucZ/Hydroxyglut_hydro"/>
</dbReference>
<evidence type="ECO:0000256" key="1">
    <source>
        <dbReference type="ARBA" id="ARBA00004123"/>
    </source>
</evidence>
<dbReference type="GO" id="GO:0003684">
    <property type="term" value="F:damaged DNA binding"/>
    <property type="evidence" value="ECO:0007669"/>
    <property type="project" value="TreeGrafter"/>
</dbReference>
<dbReference type="STRING" id="6832.A0A553NY34"/>
<dbReference type="Pfam" id="PF07522">
    <property type="entry name" value="DRMBL"/>
    <property type="match status" value="1"/>
</dbReference>
<evidence type="ECO:0000313" key="11">
    <source>
        <dbReference type="Proteomes" id="UP000318571"/>
    </source>
</evidence>
<dbReference type="CDD" id="cd16273">
    <property type="entry name" value="SNM1A-1C-like_MBL-fold"/>
    <property type="match status" value="1"/>
</dbReference>
<evidence type="ECO:0000256" key="4">
    <source>
        <dbReference type="ARBA" id="ARBA00023204"/>
    </source>
</evidence>
<comment type="caution">
    <text evidence="10">The sequence shown here is derived from an EMBL/GenBank/DDBJ whole genome shotgun (WGS) entry which is preliminary data.</text>
</comment>
<dbReference type="GO" id="GO:0036297">
    <property type="term" value="P:interstrand cross-link repair"/>
    <property type="evidence" value="ECO:0007669"/>
    <property type="project" value="TreeGrafter"/>
</dbReference>
<accession>A0A553NY34</accession>
<keyword evidence="5" id="KW-0539">Nucleus</keyword>
<evidence type="ECO:0000256" key="3">
    <source>
        <dbReference type="ARBA" id="ARBA00022763"/>
    </source>
</evidence>
<dbReference type="OrthoDB" id="262529at2759"/>
<dbReference type="FunFam" id="3.40.50.12650:FF:000001">
    <property type="entry name" value="DNA cross-link repair 1A"/>
    <property type="match status" value="1"/>
</dbReference>
<dbReference type="Gene3D" id="3.40.50.12650">
    <property type="match status" value="1"/>
</dbReference>
<sequence>MAKRGGPGPDRLNDPDDPDEHDPFSYEPLRRQKKRRLLKSLWAGRKNRPAPSQPLPQRSPIKEAFLTQAGRAHGGTLPPRPAPVTHCCFCQMPLDLLSGRGQSPHRHQEFCMEMRFSALPPCSAGADCNSLIRSHYAQVNHFELARWRDGSPAQADRTNLNPEDPEHPEDPEDPEDLTWASSLVPQVVLTGHDSDETELESGKELREAVVSAEEDRDMFEELVDDHLSEPHSSGAVPPGQWPESNSSTSPFMIRAEKDDDNVEVEIQVAEHAQLRSITLQIPSPEKHLEQSLKILSASVVEHPLNDNRVSVAEAKKRFQSIFNRAQKAEPVVPAAMTSLSDEVSPMPGSSGLGLRKCPFYRKIPSTSFVVDAFSYGIIPGVTKYFLSHFHYDHYNGLRKSFNQTIVCSVITARMIQLKIKVHDQFIRALPMNEPIIIENVEVTLLDANHCPGAVMFLYKFVNGTAILHCGDFRATPHMEECPALWNNSIDKVFLDTTYCKPEYDFPSQSDVIQATIDLVEAHLATRPKTLILVGTYTIGKERIFTALADKLDCSIWASTEKTRILKTLDDPIIENRLKSNPRMAKIHVMEMKRVRDRGSLKQYLEVYRGCFQHILTVIPTGWTHARGSTSECSLKSLRIKTCGTVSSLEVPYSEHSSYSELERFIKFLKLPSSDRIIPTVNVGNPAERASMKKIFQGWLANKSPSPHINEYFKTNSRA</sequence>
<evidence type="ECO:0000256" key="5">
    <source>
        <dbReference type="ARBA" id="ARBA00023242"/>
    </source>
</evidence>
<feature type="compositionally biased region" description="Acidic residues" evidence="8">
    <location>
        <begin position="166"/>
        <end position="176"/>
    </location>
</feature>
<reference evidence="10 11" key="1">
    <citation type="journal article" date="2018" name="Nat. Ecol. Evol.">
        <title>Genomic signatures of mitonuclear coevolution across populations of Tigriopus californicus.</title>
        <authorList>
            <person name="Barreto F.S."/>
            <person name="Watson E.T."/>
            <person name="Lima T.G."/>
            <person name="Willett C.S."/>
            <person name="Edmands S."/>
            <person name="Li W."/>
            <person name="Burton R.S."/>
        </authorList>
    </citation>
    <scope>NUCLEOTIDE SEQUENCE [LARGE SCALE GENOMIC DNA]</scope>
    <source>
        <strain evidence="10 11">San Diego</strain>
    </source>
</reference>
<dbReference type="GO" id="GO:0035312">
    <property type="term" value="F:5'-3' DNA exonuclease activity"/>
    <property type="evidence" value="ECO:0007669"/>
    <property type="project" value="TreeGrafter"/>
</dbReference>
<feature type="domain" description="DNA repair metallo-beta-lactamase" evidence="9">
    <location>
        <begin position="573"/>
        <end position="684"/>
    </location>
</feature>
<dbReference type="FunFam" id="3.60.15.10:FF:000010">
    <property type="entry name" value="DNA cross-link repair 1A"/>
    <property type="match status" value="1"/>
</dbReference>
<dbReference type="SUPFAM" id="SSF56281">
    <property type="entry name" value="Metallo-hydrolase/oxidoreductase"/>
    <property type="match status" value="1"/>
</dbReference>
<protein>
    <recommendedName>
        <fullName evidence="6">DNA cross-link repair 1A protein</fullName>
    </recommendedName>
    <alternativeName>
        <fullName evidence="7">SNM1 homolog A</fullName>
    </alternativeName>
</protein>
<keyword evidence="3" id="KW-0227">DNA damage</keyword>
<evidence type="ECO:0000313" key="10">
    <source>
        <dbReference type="EMBL" id="TRY70339.1"/>
    </source>
</evidence>
<dbReference type="EMBL" id="VCGU01000009">
    <property type="protein sequence ID" value="TRY70339.1"/>
    <property type="molecule type" value="Genomic_DNA"/>
</dbReference>
<dbReference type="GO" id="GO:0005634">
    <property type="term" value="C:nucleus"/>
    <property type="evidence" value="ECO:0007669"/>
    <property type="project" value="UniProtKB-SubCell"/>
</dbReference>
<gene>
    <name evidence="10" type="ORF">TCAL_10022</name>
</gene>
<comment type="subcellular location">
    <subcellularLocation>
        <location evidence="1">Nucleus</location>
    </subcellularLocation>
</comment>
<keyword evidence="11" id="KW-1185">Reference proteome</keyword>
<evidence type="ECO:0000256" key="2">
    <source>
        <dbReference type="ARBA" id="ARBA00010304"/>
    </source>
</evidence>
<dbReference type="GO" id="GO:0006303">
    <property type="term" value="P:double-strand break repair via nonhomologous end joining"/>
    <property type="evidence" value="ECO:0007669"/>
    <property type="project" value="TreeGrafter"/>
</dbReference>
<feature type="region of interest" description="Disordered" evidence="8">
    <location>
        <begin position="1"/>
        <end position="60"/>
    </location>
</feature>
<dbReference type="AlphaFoldDB" id="A0A553NY34"/>
<feature type="region of interest" description="Disordered" evidence="8">
    <location>
        <begin position="147"/>
        <end position="177"/>
    </location>
</feature>
<dbReference type="Gene3D" id="3.60.15.10">
    <property type="entry name" value="Ribonuclease Z/Hydroxyacylglutathione hydrolase-like"/>
    <property type="match status" value="1"/>
</dbReference>